<feature type="transmembrane region" description="Helical" evidence="19">
    <location>
        <begin position="226"/>
        <end position="245"/>
    </location>
</feature>
<evidence type="ECO:0000256" key="6">
    <source>
        <dbReference type="ARBA" id="ARBA00017659"/>
    </source>
</evidence>
<keyword evidence="13 19" id="KW-1133">Transmembrane helix</keyword>
<evidence type="ECO:0000256" key="8">
    <source>
        <dbReference type="ARBA" id="ARBA00022679"/>
    </source>
</evidence>
<keyword evidence="11" id="KW-0256">Endoplasmic reticulum</keyword>
<feature type="transmembrane region" description="Helical" evidence="19">
    <location>
        <begin position="53"/>
        <end position="73"/>
    </location>
</feature>
<name>A0AA36G7N1_9BILA</name>
<evidence type="ECO:0000256" key="14">
    <source>
        <dbReference type="ARBA" id="ARBA00023136"/>
    </source>
</evidence>
<dbReference type="GO" id="GO:0003975">
    <property type="term" value="F:UDP-N-acetylglucosamine-dolichyl-phosphate N-acetylglucosaminephosphotransferase activity"/>
    <property type="evidence" value="ECO:0007669"/>
    <property type="project" value="UniProtKB-EC"/>
</dbReference>
<feature type="transmembrane region" description="Helical" evidence="19">
    <location>
        <begin position="6"/>
        <end position="24"/>
    </location>
</feature>
<keyword evidence="8" id="KW-0808">Transferase</keyword>
<dbReference type="EC" id="2.7.8.15" evidence="5"/>
<evidence type="ECO:0000256" key="2">
    <source>
        <dbReference type="ARBA" id="ARBA00004477"/>
    </source>
</evidence>
<feature type="transmembrane region" description="Helical" evidence="19">
    <location>
        <begin position="167"/>
        <end position="188"/>
    </location>
</feature>
<feature type="transmembrane region" description="Helical" evidence="19">
    <location>
        <begin position="88"/>
        <end position="107"/>
    </location>
</feature>
<evidence type="ECO:0000313" key="21">
    <source>
        <dbReference type="Proteomes" id="UP001177023"/>
    </source>
</evidence>
<dbReference type="EMBL" id="CATQJA010002664">
    <property type="protein sequence ID" value="CAJ0582813.1"/>
    <property type="molecule type" value="Genomic_DNA"/>
</dbReference>
<evidence type="ECO:0000256" key="12">
    <source>
        <dbReference type="ARBA" id="ARBA00022842"/>
    </source>
</evidence>
<dbReference type="InterPro" id="IPR000715">
    <property type="entry name" value="Glycosyl_transferase_4"/>
</dbReference>
<dbReference type="GO" id="GO:0046872">
    <property type="term" value="F:metal ion binding"/>
    <property type="evidence" value="ECO:0007669"/>
    <property type="project" value="UniProtKB-KW"/>
</dbReference>
<feature type="non-terminal residue" evidence="20">
    <location>
        <position position="414"/>
    </location>
</feature>
<dbReference type="GO" id="GO:0006488">
    <property type="term" value="P:dolichol-linked oligosaccharide biosynthetic process"/>
    <property type="evidence" value="ECO:0007669"/>
    <property type="project" value="InterPro"/>
</dbReference>
<reference evidence="20" key="1">
    <citation type="submission" date="2023-06" db="EMBL/GenBank/DDBJ databases">
        <authorList>
            <person name="Delattre M."/>
        </authorList>
    </citation>
    <scope>NUCLEOTIDE SEQUENCE</scope>
    <source>
        <strain evidence="20">AF72</strain>
    </source>
</reference>
<comment type="subcellular location">
    <subcellularLocation>
        <location evidence="2">Endoplasmic reticulum membrane</location>
        <topology evidence="2">Multi-pass membrane protein</topology>
    </subcellularLocation>
</comment>
<evidence type="ECO:0000256" key="10">
    <source>
        <dbReference type="ARBA" id="ARBA00022723"/>
    </source>
</evidence>
<feature type="transmembrane region" description="Helical" evidence="19">
    <location>
        <begin position="257"/>
        <end position="275"/>
    </location>
</feature>
<comment type="pathway">
    <text evidence="3">Protein modification; protein glycosylation.</text>
</comment>
<feature type="transmembrane region" description="Helical" evidence="19">
    <location>
        <begin position="386"/>
        <end position="410"/>
    </location>
</feature>
<gene>
    <name evidence="20" type="ORF">MSPICULIGERA_LOCUS20943</name>
</gene>
<keyword evidence="10" id="KW-0479">Metal-binding</keyword>
<evidence type="ECO:0000256" key="4">
    <source>
        <dbReference type="ARBA" id="ARBA00009317"/>
    </source>
</evidence>
<keyword evidence="9 19" id="KW-0812">Transmembrane</keyword>
<evidence type="ECO:0000256" key="11">
    <source>
        <dbReference type="ARBA" id="ARBA00022824"/>
    </source>
</evidence>
<dbReference type="GO" id="GO:0016757">
    <property type="term" value="F:glycosyltransferase activity"/>
    <property type="evidence" value="ECO:0007669"/>
    <property type="project" value="UniProtKB-KW"/>
</dbReference>
<comment type="catalytic activity">
    <reaction evidence="18">
        <text>a di-trans,poly-cis-dolichyl phosphate + UDP-N-acetyl-alpha-D-glucosamine = an N-acetyl-alpha-D-glucosaminyl-diphospho-di-trans,poly-cis-dolichol + UMP</text>
        <dbReference type="Rhea" id="RHEA:13289"/>
        <dbReference type="Rhea" id="RHEA-COMP:19498"/>
        <dbReference type="Rhea" id="RHEA-COMP:19507"/>
        <dbReference type="ChEBI" id="CHEBI:57683"/>
        <dbReference type="ChEBI" id="CHEBI:57705"/>
        <dbReference type="ChEBI" id="CHEBI:57865"/>
        <dbReference type="ChEBI" id="CHEBI:58427"/>
        <dbReference type="EC" id="2.7.8.15"/>
    </reaction>
    <physiologicalReaction direction="left-to-right" evidence="18">
        <dbReference type="Rhea" id="RHEA:13290"/>
    </physiologicalReaction>
</comment>
<dbReference type="Pfam" id="PF00953">
    <property type="entry name" value="Glycos_transf_4"/>
    <property type="match status" value="1"/>
</dbReference>
<accession>A0AA36G7N1</accession>
<comment type="function">
    <text evidence="17">UDP-N-acetylglucosamine--dolichyl-phosphate N-acetylglucosaminephosphotransferase that operates in the biosynthetic pathway of dolichol-linked oligosaccharides, the glycan precursors employed in protein asparagine (N)-glycosylation. The assembly of dolichol-linked oligosaccharides begins on the cytosolic side of the endoplasmic reticulum membrane and finishes in its lumen. The sequential addition of sugars to dolichol pyrophosphate produces dolichol-linked oligosaccharides containing fourteen sugars, including two GlcNAcs, nine mannoses and three glucoses. Once assembled, the oligosaccharide is transferred from the lipid to nascent proteins by oligosaccharyltransferases. Catalyzes the initial step of dolichol-linked oligosaccharide biosynthesis, transfering GlcNAc-1-P from cytosolic UDP-GlcNAc onto the carrier lipid dolichyl phosphate (P-dolichol), yielding GlcNAc-P-P-dolichol embedded in the cytoplasmic leaflet of the endoplasmic reticulum membrane.</text>
</comment>
<evidence type="ECO:0000256" key="16">
    <source>
        <dbReference type="ARBA" id="ARBA00033238"/>
    </source>
</evidence>
<keyword evidence="14 19" id="KW-0472">Membrane</keyword>
<evidence type="ECO:0000256" key="13">
    <source>
        <dbReference type="ARBA" id="ARBA00022989"/>
    </source>
</evidence>
<evidence type="ECO:0000256" key="17">
    <source>
        <dbReference type="ARBA" id="ARBA00044717"/>
    </source>
</evidence>
<evidence type="ECO:0000256" key="5">
    <source>
        <dbReference type="ARBA" id="ARBA00013225"/>
    </source>
</evidence>
<feature type="transmembrane region" description="Helical" evidence="19">
    <location>
        <begin position="119"/>
        <end position="136"/>
    </location>
</feature>
<evidence type="ECO:0000256" key="7">
    <source>
        <dbReference type="ARBA" id="ARBA00022676"/>
    </source>
</evidence>
<dbReference type="InterPro" id="IPR033895">
    <property type="entry name" value="GPT"/>
</dbReference>
<keyword evidence="21" id="KW-1185">Reference proteome</keyword>
<keyword evidence="12" id="KW-0460">Magnesium</keyword>
<evidence type="ECO:0000256" key="19">
    <source>
        <dbReference type="SAM" id="Phobius"/>
    </source>
</evidence>
<comment type="caution">
    <text evidence="20">The sequence shown here is derived from an EMBL/GenBank/DDBJ whole genome shotgun (WGS) entry which is preliminary data.</text>
</comment>
<evidence type="ECO:0000256" key="18">
    <source>
        <dbReference type="ARBA" id="ARBA00045078"/>
    </source>
</evidence>
<dbReference type="PANTHER" id="PTHR10571">
    <property type="entry name" value="UDP-N-ACETYLGLUCOSAMINE--DOLICHYL-PHOSPHATE N-ACETYLGLUCOSAMINEPHOSPHOTRANSFERASE"/>
    <property type="match status" value="1"/>
</dbReference>
<feature type="transmembrane region" description="Helical" evidence="19">
    <location>
        <begin position="281"/>
        <end position="301"/>
    </location>
</feature>
<keyword evidence="7" id="KW-0328">Glycosyltransferase</keyword>
<feature type="transmembrane region" description="Helical" evidence="19">
    <location>
        <begin position="195"/>
        <end position="214"/>
    </location>
</feature>
<dbReference type="GO" id="GO:0005789">
    <property type="term" value="C:endoplasmic reticulum membrane"/>
    <property type="evidence" value="ECO:0007669"/>
    <property type="project" value="UniProtKB-SubCell"/>
</dbReference>
<proteinExistence type="inferred from homology"/>
<evidence type="ECO:0000256" key="15">
    <source>
        <dbReference type="ARBA" id="ARBA00029567"/>
    </source>
</evidence>
<comment type="cofactor">
    <cofactor evidence="1">
        <name>Mg(2+)</name>
        <dbReference type="ChEBI" id="CHEBI:18420"/>
    </cofactor>
</comment>
<sequence>MSLSTILVNVGLSLLGGYISSKLIKEYIPIFIARGHFGNDQCKVSDKPVPEPMGMISAAVYLIVIFIFIPFPFLEWTFSGSDFPHDKFLAFMSAIISICTAILLGFADDMLDLRWRHKLLFPTLSSLPVLMVYYVSGGSTTIVVPKVVRYFVAMYGFQAPTLLEINFLYYIFMGMVIVFCTNAINIYAGVNGLEVGQSLVISASIICYNLTQVVRLGDPIDIWHNWLSLYFLLPFFTISYVLWLYNKCPAMVFVGDTYCYWAGMTIAVSAILGHFSKTAMLFFIPQAINFVYSVPQLFHLVPCPRHRLPKYDPRTDTVGMSFAEFKSSDLKSVGSLIINLLAKIGLLYKVEFEKDGARWTRVNNFTVINLMLKFVGPVHEATLTNYLLLLQLFFSAVAFTIRFYLATFIYEVVL</sequence>
<protein>
    <recommendedName>
        <fullName evidence="6">UDP-N-acetylglucosamine--dolichyl-phosphate N-acetylglucosaminephosphotransferase</fullName>
        <ecNumber evidence="5">2.7.8.15</ecNumber>
    </recommendedName>
    <alternativeName>
        <fullName evidence="15">GlcNAc-1-P transferase</fullName>
    </alternativeName>
    <alternativeName>
        <fullName evidence="16">N-acetylglucosamine-1-phosphate transferase</fullName>
    </alternativeName>
</protein>
<dbReference type="Proteomes" id="UP001177023">
    <property type="component" value="Unassembled WGS sequence"/>
</dbReference>
<dbReference type="AlphaFoldDB" id="A0AA36G7N1"/>
<organism evidence="20 21">
    <name type="scientific">Mesorhabditis spiculigera</name>
    <dbReference type="NCBI Taxonomy" id="96644"/>
    <lineage>
        <taxon>Eukaryota</taxon>
        <taxon>Metazoa</taxon>
        <taxon>Ecdysozoa</taxon>
        <taxon>Nematoda</taxon>
        <taxon>Chromadorea</taxon>
        <taxon>Rhabditida</taxon>
        <taxon>Rhabditina</taxon>
        <taxon>Rhabditomorpha</taxon>
        <taxon>Rhabditoidea</taxon>
        <taxon>Rhabditidae</taxon>
        <taxon>Mesorhabditinae</taxon>
        <taxon>Mesorhabditis</taxon>
    </lineage>
</organism>
<comment type="similarity">
    <text evidence="4">Belongs to the glycosyltransferase 4 family.</text>
</comment>
<evidence type="ECO:0000256" key="3">
    <source>
        <dbReference type="ARBA" id="ARBA00004922"/>
    </source>
</evidence>
<dbReference type="PANTHER" id="PTHR10571:SF0">
    <property type="entry name" value="UDP-N-ACETYLGLUCOSAMINE--DOLICHYL-PHOSPHATE N-ACETYLGLUCOSAMINEPHOSPHOTRANSFERASE"/>
    <property type="match status" value="1"/>
</dbReference>
<dbReference type="CDD" id="cd06855">
    <property type="entry name" value="GT_GPT_euk"/>
    <property type="match status" value="1"/>
</dbReference>
<evidence type="ECO:0000256" key="9">
    <source>
        <dbReference type="ARBA" id="ARBA00022692"/>
    </source>
</evidence>
<evidence type="ECO:0000313" key="20">
    <source>
        <dbReference type="EMBL" id="CAJ0582813.1"/>
    </source>
</evidence>
<evidence type="ECO:0000256" key="1">
    <source>
        <dbReference type="ARBA" id="ARBA00001946"/>
    </source>
</evidence>